<sequence>MRPKKFFLHRPQGLDEAIRLKTEHGDAATFHAGGTELLVALKAHVLRYEHVIDLKQIAALKGVRLRDDGTISIGSLTSHDAIANDPIVRERLPGYAELSEHVANIRVRIAGTLGGVLCFAEPHADAPTLLCALDAWMVLRGPNGEREVPSRDFHVGEFMTARDDDEVLTSIEIAPQSAGTRSAYRSFGHTERPAVGVAAVWSTDNPQRLSLWAGAISASPVCLARTEDAAAALPADLPSADTWARLQRAVAADAQAIEAHDDLHGGADYKRHLVSVLAERAIKACLP</sequence>
<dbReference type="GO" id="GO:0016491">
    <property type="term" value="F:oxidoreductase activity"/>
    <property type="evidence" value="ECO:0007669"/>
    <property type="project" value="UniProtKB-KW"/>
</dbReference>
<keyword evidence="2" id="KW-0274">FAD</keyword>
<dbReference type="PANTHER" id="PTHR42659">
    <property type="entry name" value="XANTHINE DEHYDROGENASE SUBUNIT C-RELATED"/>
    <property type="match status" value="1"/>
</dbReference>
<evidence type="ECO:0000256" key="1">
    <source>
        <dbReference type="ARBA" id="ARBA00022630"/>
    </source>
</evidence>
<protein>
    <recommendedName>
        <fullName evidence="4">FAD-binding PCMH-type domain-containing protein</fullName>
    </recommendedName>
</protein>
<accession>A0A261UX95</accession>
<evidence type="ECO:0000313" key="6">
    <source>
        <dbReference type="Proteomes" id="UP000215767"/>
    </source>
</evidence>
<feature type="domain" description="FAD-binding PCMH-type" evidence="4">
    <location>
        <begin position="1"/>
        <end position="178"/>
    </location>
</feature>
<dbReference type="InterPro" id="IPR016167">
    <property type="entry name" value="FAD-bd_PCMH_sub1"/>
</dbReference>
<dbReference type="InterPro" id="IPR051312">
    <property type="entry name" value="Diverse_Substr_Oxidored"/>
</dbReference>
<dbReference type="Gene3D" id="3.30.465.10">
    <property type="match status" value="1"/>
</dbReference>
<keyword evidence="3" id="KW-0560">Oxidoreductase</keyword>
<gene>
    <name evidence="5" type="ORF">CAL28_01920</name>
</gene>
<organism evidence="5 6">
    <name type="scientific">Bordetella genomosp. 11</name>
    <dbReference type="NCBI Taxonomy" id="1416808"/>
    <lineage>
        <taxon>Bacteria</taxon>
        <taxon>Pseudomonadati</taxon>
        <taxon>Pseudomonadota</taxon>
        <taxon>Betaproteobacteria</taxon>
        <taxon>Burkholderiales</taxon>
        <taxon>Alcaligenaceae</taxon>
        <taxon>Bordetella</taxon>
    </lineage>
</organism>
<dbReference type="RefSeq" id="WP_094839725.1">
    <property type="nucleotide sequence ID" value="NZ_NEVS01000001.1"/>
</dbReference>
<dbReference type="InterPro" id="IPR036318">
    <property type="entry name" value="FAD-bd_PCMH-like_sf"/>
</dbReference>
<dbReference type="SUPFAM" id="SSF56176">
    <property type="entry name" value="FAD-binding/transporter-associated domain-like"/>
    <property type="match status" value="1"/>
</dbReference>
<keyword evidence="6" id="KW-1185">Reference proteome</keyword>
<dbReference type="PROSITE" id="PS51387">
    <property type="entry name" value="FAD_PCMH"/>
    <property type="match status" value="1"/>
</dbReference>
<evidence type="ECO:0000259" key="4">
    <source>
        <dbReference type="PROSITE" id="PS51387"/>
    </source>
</evidence>
<dbReference type="InterPro" id="IPR016166">
    <property type="entry name" value="FAD-bd_PCMH"/>
</dbReference>
<dbReference type="AlphaFoldDB" id="A0A261UX95"/>
<dbReference type="EMBL" id="NEVS01000001">
    <property type="protein sequence ID" value="OZI66518.1"/>
    <property type="molecule type" value="Genomic_DNA"/>
</dbReference>
<dbReference type="InterPro" id="IPR002346">
    <property type="entry name" value="Mopterin_DH_FAD-bd"/>
</dbReference>
<dbReference type="GO" id="GO:0071949">
    <property type="term" value="F:FAD binding"/>
    <property type="evidence" value="ECO:0007669"/>
    <property type="project" value="InterPro"/>
</dbReference>
<evidence type="ECO:0000313" key="5">
    <source>
        <dbReference type="EMBL" id="OZI66518.1"/>
    </source>
</evidence>
<dbReference type="Gene3D" id="3.30.390.50">
    <property type="entry name" value="CO dehydrogenase flavoprotein, C-terminal domain"/>
    <property type="match status" value="1"/>
</dbReference>
<reference evidence="6" key="1">
    <citation type="submission" date="2017-05" db="EMBL/GenBank/DDBJ databases">
        <title>Complete and WGS of Bordetella genogroups.</title>
        <authorList>
            <person name="Spilker T."/>
            <person name="Lipuma J."/>
        </authorList>
    </citation>
    <scope>NUCLEOTIDE SEQUENCE [LARGE SCALE GENOMIC DNA]</scope>
    <source>
        <strain evidence="6">AU8856</strain>
    </source>
</reference>
<dbReference type="Gene3D" id="3.30.43.10">
    <property type="entry name" value="Uridine Diphospho-n-acetylenolpyruvylglucosamine Reductase, domain 2"/>
    <property type="match status" value="1"/>
</dbReference>
<dbReference type="Proteomes" id="UP000215767">
    <property type="component" value="Unassembled WGS sequence"/>
</dbReference>
<dbReference type="InterPro" id="IPR016169">
    <property type="entry name" value="FAD-bd_PCMH_sub2"/>
</dbReference>
<dbReference type="Pfam" id="PF00941">
    <property type="entry name" value="FAD_binding_5"/>
    <property type="match status" value="1"/>
</dbReference>
<evidence type="ECO:0000256" key="2">
    <source>
        <dbReference type="ARBA" id="ARBA00022827"/>
    </source>
</evidence>
<dbReference type="SUPFAM" id="SSF55447">
    <property type="entry name" value="CO dehydrogenase flavoprotein C-terminal domain-like"/>
    <property type="match status" value="1"/>
</dbReference>
<dbReference type="InterPro" id="IPR005107">
    <property type="entry name" value="CO_DH_flav_C"/>
</dbReference>
<dbReference type="SMART" id="SM01092">
    <property type="entry name" value="CO_deh_flav_C"/>
    <property type="match status" value="1"/>
</dbReference>
<proteinExistence type="predicted"/>
<name>A0A261UX95_9BORD</name>
<comment type="caution">
    <text evidence="5">The sequence shown here is derived from an EMBL/GenBank/DDBJ whole genome shotgun (WGS) entry which is preliminary data.</text>
</comment>
<dbReference type="OrthoDB" id="9793944at2"/>
<keyword evidence="1" id="KW-0285">Flavoprotein</keyword>
<evidence type="ECO:0000256" key="3">
    <source>
        <dbReference type="ARBA" id="ARBA00023002"/>
    </source>
</evidence>
<dbReference type="InterPro" id="IPR036683">
    <property type="entry name" value="CO_DH_flav_C_dom_sf"/>
</dbReference>
<dbReference type="PANTHER" id="PTHR42659:SF2">
    <property type="entry name" value="XANTHINE DEHYDROGENASE SUBUNIT C-RELATED"/>
    <property type="match status" value="1"/>
</dbReference>